<dbReference type="PROSITE" id="PS50977">
    <property type="entry name" value="HTH_TETR_2"/>
    <property type="match status" value="1"/>
</dbReference>
<sequence>MPKQKITREMVIEAAFDIARREGMEKVIVKNIADKLGCSVQPIYSYCSNMEGLKAALTERTGTFMKEYLAAHIEKKDYFRSMGRAQLRFAREEPQLFQLYFLRRRSDIHSLQDLYSKESSREVAKFISDTLQLTMAQAEQLHLHMIIYTMGIASILATSCSHIPEEELMTQLETACDAFLAEMRRKNNE</sequence>
<keyword evidence="1 2" id="KW-0238">DNA-binding</keyword>
<feature type="DNA-binding region" description="H-T-H motif" evidence="2">
    <location>
        <begin position="28"/>
        <end position="47"/>
    </location>
</feature>
<protein>
    <submittedName>
        <fullName evidence="4">TetR/AcrR family transcriptional regulator</fullName>
    </submittedName>
</protein>
<evidence type="ECO:0000256" key="2">
    <source>
        <dbReference type="PROSITE-ProRule" id="PRU00335"/>
    </source>
</evidence>
<organism evidence="4 5">
    <name type="scientific">Eisenbergiella massiliensis</name>
    <dbReference type="NCBI Taxonomy" id="1720294"/>
    <lineage>
        <taxon>Bacteria</taxon>
        <taxon>Bacillati</taxon>
        <taxon>Bacillota</taxon>
        <taxon>Clostridia</taxon>
        <taxon>Lachnospirales</taxon>
        <taxon>Lachnospiraceae</taxon>
        <taxon>Eisenbergiella</taxon>
    </lineage>
</organism>
<keyword evidence="5" id="KW-1185">Reference proteome</keyword>
<dbReference type="AlphaFoldDB" id="A0A3E3I666"/>
<dbReference type="Proteomes" id="UP000260812">
    <property type="component" value="Unassembled WGS sequence"/>
</dbReference>
<dbReference type="InterPro" id="IPR001647">
    <property type="entry name" value="HTH_TetR"/>
</dbReference>
<dbReference type="InterPro" id="IPR009057">
    <property type="entry name" value="Homeodomain-like_sf"/>
</dbReference>
<dbReference type="EMBL" id="QVLV01000006">
    <property type="protein sequence ID" value="RGE61084.1"/>
    <property type="molecule type" value="Genomic_DNA"/>
</dbReference>
<dbReference type="InterPro" id="IPR036271">
    <property type="entry name" value="Tet_transcr_reg_TetR-rel_C_sf"/>
</dbReference>
<name>A0A3E3I666_9FIRM</name>
<evidence type="ECO:0000313" key="4">
    <source>
        <dbReference type="EMBL" id="RGE61084.1"/>
    </source>
</evidence>
<dbReference type="SUPFAM" id="SSF46689">
    <property type="entry name" value="Homeodomain-like"/>
    <property type="match status" value="1"/>
</dbReference>
<proteinExistence type="predicted"/>
<evidence type="ECO:0000259" key="3">
    <source>
        <dbReference type="PROSITE" id="PS50977"/>
    </source>
</evidence>
<dbReference type="Gene3D" id="1.10.357.10">
    <property type="entry name" value="Tetracycline Repressor, domain 2"/>
    <property type="match status" value="1"/>
</dbReference>
<evidence type="ECO:0000313" key="5">
    <source>
        <dbReference type="Proteomes" id="UP000260812"/>
    </source>
</evidence>
<dbReference type="GeneID" id="97987415"/>
<accession>A0A3E3I666</accession>
<dbReference type="SUPFAM" id="SSF48498">
    <property type="entry name" value="Tetracyclin repressor-like, C-terminal domain"/>
    <property type="match status" value="1"/>
</dbReference>
<evidence type="ECO:0000256" key="1">
    <source>
        <dbReference type="ARBA" id="ARBA00023125"/>
    </source>
</evidence>
<comment type="caution">
    <text evidence="4">The sequence shown here is derived from an EMBL/GenBank/DDBJ whole genome shotgun (WGS) entry which is preliminary data.</text>
</comment>
<dbReference type="RefSeq" id="WP_021639336.1">
    <property type="nucleotide sequence ID" value="NZ_CANNOQ010000140.1"/>
</dbReference>
<reference evidence="4 5" key="1">
    <citation type="submission" date="2018-08" db="EMBL/GenBank/DDBJ databases">
        <title>A genome reference for cultivated species of the human gut microbiota.</title>
        <authorList>
            <person name="Zou Y."/>
            <person name="Xue W."/>
            <person name="Luo G."/>
        </authorList>
    </citation>
    <scope>NUCLEOTIDE SEQUENCE [LARGE SCALE GENOMIC DNA]</scope>
    <source>
        <strain evidence="4 5">TF05-5AC</strain>
    </source>
</reference>
<gene>
    <name evidence="4" type="ORF">DXC51_11150</name>
</gene>
<dbReference type="GO" id="GO:0003677">
    <property type="term" value="F:DNA binding"/>
    <property type="evidence" value="ECO:0007669"/>
    <property type="project" value="UniProtKB-UniRule"/>
</dbReference>
<feature type="domain" description="HTH tetR-type" evidence="3">
    <location>
        <begin position="5"/>
        <end position="65"/>
    </location>
</feature>